<keyword evidence="6 10" id="KW-1133">Transmembrane helix</keyword>
<dbReference type="InterPro" id="IPR013083">
    <property type="entry name" value="Znf_RING/FYVE/PHD"/>
</dbReference>
<comment type="subcellular location">
    <subcellularLocation>
        <location evidence="1">Membrane</location>
    </subcellularLocation>
</comment>
<organism evidence="12 13">
    <name type="scientific">Oryza glaberrima</name>
    <name type="common">African rice</name>
    <dbReference type="NCBI Taxonomy" id="4538"/>
    <lineage>
        <taxon>Eukaryota</taxon>
        <taxon>Viridiplantae</taxon>
        <taxon>Streptophyta</taxon>
        <taxon>Embryophyta</taxon>
        <taxon>Tracheophyta</taxon>
        <taxon>Spermatophyta</taxon>
        <taxon>Magnoliopsida</taxon>
        <taxon>Liliopsida</taxon>
        <taxon>Poales</taxon>
        <taxon>Poaceae</taxon>
        <taxon>BOP clade</taxon>
        <taxon>Oryzoideae</taxon>
        <taxon>Oryzeae</taxon>
        <taxon>Oryzinae</taxon>
        <taxon>Oryza</taxon>
    </lineage>
</organism>
<dbReference type="GeneID" id="127768821"/>
<evidence type="ECO:0000256" key="8">
    <source>
        <dbReference type="PROSITE-ProRule" id="PRU00175"/>
    </source>
</evidence>
<accession>I1PB59</accession>
<feature type="transmembrane region" description="Helical" evidence="10">
    <location>
        <begin position="40"/>
        <end position="62"/>
    </location>
</feature>
<keyword evidence="7 10" id="KW-0472">Membrane</keyword>
<dbReference type="OMA" id="WFRSHVT"/>
<evidence type="ECO:0000256" key="3">
    <source>
        <dbReference type="ARBA" id="ARBA00022723"/>
    </source>
</evidence>
<evidence type="ECO:0000256" key="6">
    <source>
        <dbReference type="ARBA" id="ARBA00022989"/>
    </source>
</evidence>
<dbReference type="PANTHER" id="PTHR46539">
    <property type="entry name" value="E3 UBIQUITIN-PROTEIN LIGASE ATL42"/>
    <property type="match status" value="1"/>
</dbReference>
<protein>
    <recommendedName>
        <fullName evidence="11">RING-type domain-containing protein</fullName>
    </recommendedName>
</protein>
<evidence type="ECO:0000256" key="10">
    <source>
        <dbReference type="SAM" id="Phobius"/>
    </source>
</evidence>
<sequence length="201" mass="20178">MARRCLVTSSDTGAPPPPAAAGAAATQAPHLPRRGLHGPAAMKVAIAGNVVVAVLFVAVIVWRLFFFGGRDRAGGAAASAAADADGESSSAGSSPCASPRAGGGLGREDLMALPVYVHGASAAADGGAKAEECAVCIGELRDGDTGRLLPRCGHRFHAECVDKWFRSHATCPLCRAAVAAADGDSGGEADTKVAVVEQDVY</sequence>
<keyword evidence="5" id="KW-0862">Zinc</keyword>
<dbReference type="STRING" id="4538.I1PB59"/>
<evidence type="ECO:0000256" key="4">
    <source>
        <dbReference type="ARBA" id="ARBA00022771"/>
    </source>
</evidence>
<dbReference type="SMART" id="SM00184">
    <property type="entry name" value="RING"/>
    <property type="match status" value="1"/>
</dbReference>
<evidence type="ECO:0000256" key="1">
    <source>
        <dbReference type="ARBA" id="ARBA00004370"/>
    </source>
</evidence>
<reference evidence="12 13" key="2">
    <citation type="submission" date="2018-04" db="EMBL/GenBank/DDBJ databases">
        <title>OglaRS2 (Oryza glaberrima Reference Sequence Version 2).</title>
        <authorList>
            <person name="Zhang J."/>
            <person name="Kudrna D."/>
            <person name="Lee S."/>
            <person name="Talag J."/>
            <person name="Rajasekar S."/>
            <person name="Wing R.A."/>
        </authorList>
    </citation>
    <scope>NUCLEOTIDE SEQUENCE [LARGE SCALE GENOMIC DNA]</scope>
    <source>
        <strain evidence="12 13">cv. IRGC 96717</strain>
    </source>
</reference>
<dbReference type="eggNOG" id="KOG0800">
    <property type="taxonomic scope" value="Eukaryota"/>
</dbReference>
<name>I1PB59_ORYGL</name>
<dbReference type="PROSITE" id="PS50089">
    <property type="entry name" value="ZF_RING_2"/>
    <property type="match status" value="1"/>
</dbReference>
<dbReference type="SUPFAM" id="SSF57850">
    <property type="entry name" value="RING/U-box"/>
    <property type="match status" value="1"/>
</dbReference>
<dbReference type="Gramene" id="ORGLA03G0160500.1">
    <property type="protein sequence ID" value="ORGLA03G0160500.1"/>
    <property type="gene ID" value="ORGLA03G0160500"/>
</dbReference>
<evidence type="ECO:0000259" key="11">
    <source>
        <dbReference type="PROSITE" id="PS50089"/>
    </source>
</evidence>
<proteinExistence type="predicted"/>
<dbReference type="AlphaFoldDB" id="I1PB59"/>
<feature type="region of interest" description="Disordered" evidence="9">
    <location>
        <begin position="1"/>
        <end position="28"/>
    </location>
</feature>
<reference evidence="12" key="1">
    <citation type="submission" date="2015-06" db="UniProtKB">
        <authorList>
            <consortium name="EnsemblPlants"/>
        </authorList>
    </citation>
    <scope>IDENTIFICATION</scope>
</reference>
<dbReference type="Pfam" id="PF13639">
    <property type="entry name" value="zf-RING_2"/>
    <property type="match status" value="1"/>
</dbReference>
<evidence type="ECO:0000256" key="7">
    <source>
        <dbReference type="ARBA" id="ARBA00023136"/>
    </source>
</evidence>
<keyword evidence="4 8" id="KW-0863">Zinc-finger</keyword>
<dbReference type="RefSeq" id="XP_052150434.1">
    <property type="nucleotide sequence ID" value="XM_052294474.1"/>
</dbReference>
<keyword evidence="2 10" id="KW-0812">Transmembrane</keyword>
<dbReference type="InterPro" id="IPR001841">
    <property type="entry name" value="Znf_RING"/>
</dbReference>
<dbReference type="PANTHER" id="PTHR46539:SF24">
    <property type="entry name" value="(WILD MALAYSIAN BANANA) HYPOTHETICAL PROTEIN"/>
    <property type="match status" value="1"/>
</dbReference>
<evidence type="ECO:0000313" key="13">
    <source>
        <dbReference type="Proteomes" id="UP000007306"/>
    </source>
</evidence>
<evidence type="ECO:0000256" key="5">
    <source>
        <dbReference type="ARBA" id="ARBA00022833"/>
    </source>
</evidence>
<dbReference type="Proteomes" id="UP000007306">
    <property type="component" value="Chromosome 3"/>
</dbReference>
<dbReference type="Gene3D" id="3.30.40.10">
    <property type="entry name" value="Zinc/RING finger domain, C3HC4 (zinc finger)"/>
    <property type="match status" value="1"/>
</dbReference>
<dbReference type="GO" id="GO:0008270">
    <property type="term" value="F:zinc ion binding"/>
    <property type="evidence" value="ECO:0007669"/>
    <property type="project" value="UniProtKB-KW"/>
</dbReference>
<evidence type="ECO:0000256" key="9">
    <source>
        <dbReference type="SAM" id="MobiDB-lite"/>
    </source>
</evidence>
<dbReference type="HOGENOM" id="CLU_013137_15_2_1"/>
<dbReference type="KEGG" id="ogl:127768821"/>
<keyword evidence="13" id="KW-1185">Reference proteome</keyword>
<feature type="domain" description="RING-type" evidence="11">
    <location>
        <begin position="133"/>
        <end position="175"/>
    </location>
</feature>
<dbReference type="GO" id="GO:0016020">
    <property type="term" value="C:membrane"/>
    <property type="evidence" value="ECO:0007669"/>
    <property type="project" value="UniProtKB-SubCell"/>
</dbReference>
<evidence type="ECO:0000256" key="2">
    <source>
        <dbReference type="ARBA" id="ARBA00022692"/>
    </source>
</evidence>
<gene>
    <name evidence="12" type="primary">LOC127768821</name>
</gene>
<dbReference type="CDD" id="cd16461">
    <property type="entry name" value="RING-H2_EL5-like"/>
    <property type="match status" value="1"/>
</dbReference>
<dbReference type="FunFam" id="3.30.40.10:FF:000551">
    <property type="entry name" value="RING-H2 finger protein ATL3"/>
    <property type="match status" value="1"/>
</dbReference>
<dbReference type="EnsemblPlants" id="ORGLA03G0160500.1">
    <property type="protein sequence ID" value="ORGLA03G0160500.1"/>
    <property type="gene ID" value="ORGLA03G0160500"/>
</dbReference>
<evidence type="ECO:0000313" key="12">
    <source>
        <dbReference type="EnsemblPlants" id="ORGLA03G0160500.1"/>
    </source>
</evidence>
<keyword evidence="3" id="KW-0479">Metal-binding</keyword>